<dbReference type="Proteomes" id="UP001165960">
    <property type="component" value="Unassembled WGS sequence"/>
</dbReference>
<gene>
    <name evidence="1" type="ORF">DSO57_1022767</name>
</gene>
<evidence type="ECO:0000313" key="1">
    <source>
        <dbReference type="EMBL" id="KAJ9061216.1"/>
    </source>
</evidence>
<comment type="caution">
    <text evidence="1">The sequence shown here is derived from an EMBL/GenBank/DDBJ whole genome shotgun (WGS) entry which is preliminary data.</text>
</comment>
<keyword evidence="2" id="KW-1185">Reference proteome</keyword>
<reference evidence="1" key="1">
    <citation type="submission" date="2022-04" db="EMBL/GenBank/DDBJ databases">
        <title>Genome of the entomopathogenic fungus Entomophthora muscae.</title>
        <authorList>
            <person name="Elya C."/>
            <person name="Lovett B.R."/>
            <person name="Lee E."/>
            <person name="Macias A.M."/>
            <person name="Hajek A.E."/>
            <person name="De Bivort B.L."/>
            <person name="Kasson M.T."/>
            <person name="De Fine Licht H.H."/>
            <person name="Stajich J.E."/>
        </authorList>
    </citation>
    <scope>NUCLEOTIDE SEQUENCE</scope>
    <source>
        <strain evidence="1">Berkeley</strain>
    </source>
</reference>
<evidence type="ECO:0000313" key="2">
    <source>
        <dbReference type="Proteomes" id="UP001165960"/>
    </source>
</evidence>
<accession>A0ACC2SFS9</accession>
<sequence length="102" mass="10775">MTFRNIPDTFSCVTNKLPPTANVKAPATTKQTSAVTEQISATNTQTLAAIKWMPTTTAQAPTTLASPTCKPSSNQAPMSQPATCQPLPSHAIRPVPIHSFGK</sequence>
<protein>
    <submittedName>
        <fullName evidence="1">Uncharacterized protein</fullName>
    </submittedName>
</protein>
<organism evidence="1 2">
    <name type="scientific">Entomophthora muscae</name>
    <dbReference type="NCBI Taxonomy" id="34485"/>
    <lineage>
        <taxon>Eukaryota</taxon>
        <taxon>Fungi</taxon>
        <taxon>Fungi incertae sedis</taxon>
        <taxon>Zoopagomycota</taxon>
        <taxon>Entomophthoromycotina</taxon>
        <taxon>Entomophthoromycetes</taxon>
        <taxon>Entomophthorales</taxon>
        <taxon>Entomophthoraceae</taxon>
        <taxon>Entomophthora</taxon>
    </lineage>
</organism>
<name>A0ACC2SFS9_9FUNG</name>
<proteinExistence type="predicted"/>
<dbReference type="EMBL" id="QTSX02005086">
    <property type="protein sequence ID" value="KAJ9061216.1"/>
    <property type="molecule type" value="Genomic_DNA"/>
</dbReference>